<name>A0A521AKM0_9RHOB</name>
<dbReference type="AlphaFoldDB" id="A0A521AKM0"/>
<accession>A0A521AKM0</accession>
<dbReference type="OrthoDB" id="9814896at2"/>
<sequence length="226" mass="25657">MKLTQRIADWERRFRTSFGDRIDTPGQRLLSSVHFELFDHALLRHLWTNQAQIAPGVFRSNQPGPARVARYARDGIKTIVTLRGTAQRAHYLFEEEACKRHGITLIPVSLHAKKPCERDEMLRLIALFPTLERPFLMHCKSGADRAGLASVLYLMTQMGQPLEQARKQLGLRHLHVKSSKAGVLDHMLDMYAARNAQSPISITDWIATEYDADVLAREFAALRGTS</sequence>
<dbReference type="EMBL" id="FXTO01000001">
    <property type="protein sequence ID" value="SMO35333.1"/>
    <property type="molecule type" value="Genomic_DNA"/>
</dbReference>
<evidence type="ECO:0000259" key="1">
    <source>
        <dbReference type="Pfam" id="PF22741"/>
    </source>
</evidence>
<reference evidence="2 3" key="1">
    <citation type="submission" date="2017-05" db="EMBL/GenBank/DDBJ databases">
        <authorList>
            <person name="Varghese N."/>
            <person name="Submissions S."/>
        </authorList>
    </citation>
    <scope>NUCLEOTIDE SEQUENCE [LARGE SCALE GENOMIC DNA]</scope>
    <source>
        <strain evidence="2 3">DSM 29506</strain>
    </source>
</reference>
<evidence type="ECO:0000313" key="3">
    <source>
        <dbReference type="Proteomes" id="UP000316030"/>
    </source>
</evidence>
<proteinExistence type="predicted"/>
<feature type="domain" description="DSP-PTPase phosphatase fused to NAD+ Kinase" evidence="1">
    <location>
        <begin position="58"/>
        <end position="157"/>
    </location>
</feature>
<dbReference type="InterPro" id="IPR029021">
    <property type="entry name" value="Prot-tyrosine_phosphatase-like"/>
</dbReference>
<organism evidence="2 3">
    <name type="scientific">Thalassovita litoralis</name>
    <dbReference type="NCBI Taxonomy" id="1010611"/>
    <lineage>
        <taxon>Bacteria</taxon>
        <taxon>Pseudomonadati</taxon>
        <taxon>Pseudomonadota</taxon>
        <taxon>Alphaproteobacteria</taxon>
        <taxon>Rhodobacterales</taxon>
        <taxon>Roseobacteraceae</taxon>
        <taxon>Thalassovita</taxon>
    </lineage>
</organism>
<dbReference type="Pfam" id="PF22741">
    <property type="entry name" value="PTP-NADK"/>
    <property type="match status" value="1"/>
</dbReference>
<dbReference type="Gene3D" id="3.90.190.10">
    <property type="entry name" value="Protein tyrosine phosphatase superfamily"/>
    <property type="match status" value="1"/>
</dbReference>
<dbReference type="InterPro" id="IPR055214">
    <property type="entry name" value="PTP-NADK"/>
</dbReference>
<dbReference type="RefSeq" id="WP_142491530.1">
    <property type="nucleotide sequence ID" value="NZ_FXTO01000001.1"/>
</dbReference>
<protein>
    <submittedName>
        <fullName evidence="2">Protein tyrosine/serine phosphatase</fullName>
    </submittedName>
</protein>
<keyword evidence="3" id="KW-1185">Reference proteome</keyword>
<evidence type="ECO:0000313" key="2">
    <source>
        <dbReference type="EMBL" id="SMO35333.1"/>
    </source>
</evidence>
<dbReference type="Proteomes" id="UP000316030">
    <property type="component" value="Unassembled WGS sequence"/>
</dbReference>
<gene>
    <name evidence="2" type="ORF">SAMN06265173_101219</name>
</gene>
<dbReference type="SUPFAM" id="SSF52799">
    <property type="entry name" value="(Phosphotyrosine protein) phosphatases II"/>
    <property type="match status" value="1"/>
</dbReference>